<proteinExistence type="predicted"/>
<dbReference type="Proteomes" id="UP000189229">
    <property type="component" value="Unassembled WGS sequence"/>
</dbReference>
<gene>
    <name evidence="1" type="ORF">BZL30_2849</name>
</gene>
<evidence type="ECO:0000313" key="1">
    <source>
        <dbReference type="EMBL" id="OOK78624.1"/>
    </source>
</evidence>
<accession>A0A1V3XHE0</accession>
<organism evidence="1 2">
    <name type="scientific">Mycobacterium kansasii</name>
    <dbReference type="NCBI Taxonomy" id="1768"/>
    <lineage>
        <taxon>Bacteria</taxon>
        <taxon>Bacillati</taxon>
        <taxon>Actinomycetota</taxon>
        <taxon>Actinomycetes</taxon>
        <taxon>Mycobacteriales</taxon>
        <taxon>Mycobacteriaceae</taxon>
        <taxon>Mycobacterium</taxon>
    </lineage>
</organism>
<evidence type="ECO:0000313" key="2">
    <source>
        <dbReference type="Proteomes" id="UP000189229"/>
    </source>
</evidence>
<protein>
    <submittedName>
        <fullName evidence="1">Polysaccharide deacetylase domain protein</fullName>
    </submittedName>
</protein>
<name>A0A1V3XHE0_MYCKA</name>
<reference evidence="1 2" key="1">
    <citation type="submission" date="2017-02" db="EMBL/GenBank/DDBJ databases">
        <title>Complete genome sequences of Mycobacterium kansasii strains isolated from rhesus macaques.</title>
        <authorList>
            <person name="Panda A."/>
            <person name="Nagaraj S."/>
            <person name="Zhao X."/>
            <person name="Tettelin H."/>
            <person name="Detolla L.J."/>
        </authorList>
    </citation>
    <scope>NUCLEOTIDE SEQUENCE [LARGE SCALE GENOMIC DNA]</scope>
    <source>
        <strain evidence="1 2">11-3813</strain>
    </source>
</reference>
<comment type="caution">
    <text evidence="1">The sequence shown here is derived from an EMBL/GenBank/DDBJ whole genome shotgun (WGS) entry which is preliminary data.</text>
</comment>
<dbReference type="AlphaFoldDB" id="A0A1V3XHE0"/>
<dbReference type="EMBL" id="MVBM01000002">
    <property type="protein sequence ID" value="OOK78624.1"/>
    <property type="molecule type" value="Genomic_DNA"/>
</dbReference>
<sequence>MGDGRNQGSRAARDPRDLKNFAAGLLCAAGVPTLARRRHRNLLAIVMFHGVESEPLSPACWHVLGSVLYRRQLEYIRKHFNVLPLQEASIDLRRGHCRRARWR</sequence>